<dbReference type="Gene3D" id="1.20.1070.10">
    <property type="entry name" value="Rhodopsin 7-helix transmembrane proteins"/>
    <property type="match status" value="1"/>
</dbReference>
<reference evidence="12 13" key="1">
    <citation type="submission" date="2020-11" db="EMBL/GenBank/DDBJ databases">
        <authorList>
            <person name="Wallbank WR R."/>
            <person name="Pardo Diaz C."/>
            <person name="Kozak K."/>
            <person name="Martin S."/>
            <person name="Jiggins C."/>
            <person name="Moest M."/>
            <person name="Warren A I."/>
            <person name="Generalovic N T."/>
            <person name="Byers J.R.P. K."/>
            <person name="Montejo-Kovacevich G."/>
            <person name="Yen C E."/>
        </authorList>
    </citation>
    <scope>NUCLEOTIDE SEQUENCE [LARGE SCALE GENOMIC DNA]</scope>
</reference>
<dbReference type="InterPro" id="IPR000276">
    <property type="entry name" value="GPCR_Rhodpsn"/>
</dbReference>
<dbReference type="InParanoid" id="A0A7R8Z2D2"/>
<feature type="transmembrane region" description="Helical" evidence="10">
    <location>
        <begin position="117"/>
        <end position="144"/>
    </location>
</feature>
<dbReference type="GO" id="GO:0004930">
    <property type="term" value="F:G protein-coupled receptor activity"/>
    <property type="evidence" value="ECO:0007669"/>
    <property type="project" value="UniProtKB-KW"/>
</dbReference>
<organism evidence="12 13">
    <name type="scientific">Hermetia illucens</name>
    <name type="common">Black soldier fly</name>
    <dbReference type="NCBI Taxonomy" id="343691"/>
    <lineage>
        <taxon>Eukaryota</taxon>
        <taxon>Metazoa</taxon>
        <taxon>Ecdysozoa</taxon>
        <taxon>Arthropoda</taxon>
        <taxon>Hexapoda</taxon>
        <taxon>Insecta</taxon>
        <taxon>Pterygota</taxon>
        <taxon>Neoptera</taxon>
        <taxon>Endopterygota</taxon>
        <taxon>Diptera</taxon>
        <taxon>Brachycera</taxon>
        <taxon>Stratiomyomorpha</taxon>
        <taxon>Stratiomyidae</taxon>
        <taxon>Hermetiinae</taxon>
        <taxon>Hermetia</taxon>
    </lineage>
</organism>
<dbReference type="PRINTS" id="PR00237">
    <property type="entry name" value="GPCRRHODOPSN"/>
</dbReference>
<evidence type="ECO:0000313" key="13">
    <source>
        <dbReference type="Proteomes" id="UP000594454"/>
    </source>
</evidence>
<dbReference type="Proteomes" id="UP000594454">
    <property type="component" value="Chromosome 6"/>
</dbReference>
<dbReference type="EMBL" id="LR899014">
    <property type="protein sequence ID" value="CAD7092853.1"/>
    <property type="molecule type" value="Genomic_DNA"/>
</dbReference>
<dbReference type="GO" id="GO:0005886">
    <property type="term" value="C:plasma membrane"/>
    <property type="evidence" value="ECO:0007669"/>
    <property type="project" value="UniProtKB-SubCell"/>
</dbReference>
<feature type="domain" description="G-protein coupled receptors family 1 profile" evidence="11">
    <location>
        <begin position="96"/>
        <end position="135"/>
    </location>
</feature>
<evidence type="ECO:0000256" key="8">
    <source>
        <dbReference type="ARBA" id="ARBA00023170"/>
    </source>
</evidence>
<proteinExistence type="inferred from homology"/>
<dbReference type="SUPFAM" id="SSF81321">
    <property type="entry name" value="Family A G protein-coupled receptor-like"/>
    <property type="match status" value="1"/>
</dbReference>
<keyword evidence="6" id="KW-0297">G-protein coupled receptor</keyword>
<evidence type="ECO:0000256" key="1">
    <source>
        <dbReference type="ARBA" id="ARBA00004651"/>
    </source>
</evidence>
<gene>
    <name evidence="12" type="ORF">HERILL_LOCUS15181</name>
</gene>
<evidence type="ECO:0000256" key="5">
    <source>
        <dbReference type="ARBA" id="ARBA00022989"/>
    </source>
</evidence>
<dbReference type="AlphaFoldDB" id="A0A7R8Z2D2"/>
<keyword evidence="13" id="KW-1185">Reference proteome</keyword>
<dbReference type="InterPro" id="IPR017452">
    <property type="entry name" value="GPCR_Rhodpsn_7TM"/>
</dbReference>
<sequence>MEDNEYHDNAFVNDSLQYVSTPINNSIYFWDDWNFLNISDHDDSDTNGSVGAVSATSSPQLTIRLYPPEESPVPTSDVNNYWGLLALVLVFGTAAGNILVCLAIAWERRLQNVTNYFLMSLAITDLMVAVLVMPLGILTLVYGVGATFKIRNKVQTLVLTLIYDYDCGNYVGYVEIMQFIACDVINVAFSLVRFDSGNTQCLEELGMCTMWSPT</sequence>
<protein>
    <recommendedName>
        <fullName evidence="11">G-protein coupled receptors family 1 profile domain-containing protein</fullName>
    </recommendedName>
</protein>
<keyword evidence="4 10" id="KW-0812">Transmembrane</keyword>
<evidence type="ECO:0000256" key="7">
    <source>
        <dbReference type="ARBA" id="ARBA00023136"/>
    </source>
</evidence>
<evidence type="ECO:0000256" key="4">
    <source>
        <dbReference type="ARBA" id="ARBA00022692"/>
    </source>
</evidence>
<keyword evidence="8" id="KW-0675">Receptor</keyword>
<evidence type="ECO:0000256" key="9">
    <source>
        <dbReference type="ARBA" id="ARBA00023224"/>
    </source>
</evidence>
<keyword evidence="7 10" id="KW-0472">Membrane</keyword>
<dbReference type="PANTHER" id="PTHR24248">
    <property type="entry name" value="ADRENERGIC RECEPTOR-RELATED G-PROTEIN COUPLED RECEPTOR"/>
    <property type="match status" value="1"/>
</dbReference>
<evidence type="ECO:0000256" key="3">
    <source>
        <dbReference type="ARBA" id="ARBA00022475"/>
    </source>
</evidence>
<feature type="transmembrane region" description="Helical" evidence="10">
    <location>
        <begin position="81"/>
        <end position="105"/>
    </location>
</feature>
<evidence type="ECO:0000256" key="6">
    <source>
        <dbReference type="ARBA" id="ARBA00023040"/>
    </source>
</evidence>
<keyword evidence="9" id="KW-0807">Transducer</keyword>
<dbReference type="OrthoDB" id="10034726at2759"/>
<evidence type="ECO:0000313" key="12">
    <source>
        <dbReference type="EMBL" id="CAD7092853.1"/>
    </source>
</evidence>
<evidence type="ECO:0000256" key="10">
    <source>
        <dbReference type="SAM" id="Phobius"/>
    </source>
</evidence>
<keyword evidence="3" id="KW-1003">Cell membrane</keyword>
<dbReference type="Pfam" id="PF00001">
    <property type="entry name" value="7tm_1"/>
    <property type="match status" value="1"/>
</dbReference>
<evidence type="ECO:0000256" key="2">
    <source>
        <dbReference type="ARBA" id="ARBA00010663"/>
    </source>
</evidence>
<name>A0A7R8Z2D2_HERIL</name>
<comment type="similarity">
    <text evidence="2">Belongs to the G-protein coupled receptor 1 family.</text>
</comment>
<keyword evidence="5 10" id="KW-1133">Transmembrane helix</keyword>
<comment type="subcellular location">
    <subcellularLocation>
        <location evidence="1">Cell membrane</location>
        <topology evidence="1">Multi-pass membrane protein</topology>
    </subcellularLocation>
</comment>
<evidence type="ECO:0000259" key="11">
    <source>
        <dbReference type="PROSITE" id="PS50262"/>
    </source>
</evidence>
<accession>A0A7R8Z2D2</accession>
<dbReference type="PROSITE" id="PS50262">
    <property type="entry name" value="G_PROTEIN_RECEP_F1_2"/>
    <property type="match status" value="1"/>
</dbReference>